<sequence length="294" mass="33612">MKPLNLSPIARDDIYLPAEFPLTASCTFGVSPSFQRLHWHRALEINLIAQGSGTYVINGREYPFERGDLFLIDSNDLHRAYEGHDLKMIVIMFNPQLLAGGQRFDPELLLPFRSHDSSPSHHIVNGHTQSQVMITYIENIYQEYIQNKRSSRSVIIGQLMLFLAEVNRHFDADPASAGFMPPRQLELMREVIRNMEGDLSRAWTLRELADLVHLSPSRFSTLFSQAAGSSPLNYLVQLRLSHAVRLLEEGSDPILDIAISCGFRNLSNFNRLFLRHFGVSPSTMRRRLHGDRRE</sequence>
<dbReference type="InterPro" id="IPR014710">
    <property type="entry name" value="RmlC-like_jellyroll"/>
</dbReference>
<evidence type="ECO:0000313" key="5">
    <source>
        <dbReference type="EMBL" id="RUT29663.1"/>
    </source>
</evidence>
<keyword evidence="2" id="KW-0238">DNA-binding</keyword>
<organism evidence="5 6">
    <name type="scientific">Paenibacillus zeisoli</name>
    <dbReference type="NCBI Taxonomy" id="2496267"/>
    <lineage>
        <taxon>Bacteria</taxon>
        <taxon>Bacillati</taxon>
        <taxon>Bacillota</taxon>
        <taxon>Bacilli</taxon>
        <taxon>Bacillales</taxon>
        <taxon>Paenibacillaceae</taxon>
        <taxon>Paenibacillus</taxon>
    </lineage>
</organism>
<dbReference type="Gene3D" id="2.60.120.10">
    <property type="entry name" value="Jelly Rolls"/>
    <property type="match status" value="1"/>
</dbReference>
<dbReference type="InterPro" id="IPR037923">
    <property type="entry name" value="HTH-like"/>
</dbReference>
<accession>A0A3S1D895</accession>
<dbReference type="PRINTS" id="PR00032">
    <property type="entry name" value="HTHARAC"/>
</dbReference>
<evidence type="ECO:0000256" key="2">
    <source>
        <dbReference type="ARBA" id="ARBA00023125"/>
    </source>
</evidence>
<protein>
    <submittedName>
        <fullName evidence="5">AraC family transcriptional regulator</fullName>
    </submittedName>
</protein>
<dbReference type="PANTHER" id="PTHR43280:SF2">
    <property type="entry name" value="HTH-TYPE TRANSCRIPTIONAL REGULATOR EXSA"/>
    <property type="match status" value="1"/>
</dbReference>
<dbReference type="InterPro" id="IPR020449">
    <property type="entry name" value="Tscrpt_reg_AraC-type_HTH"/>
</dbReference>
<comment type="caution">
    <text evidence="5">The sequence shown here is derived from an EMBL/GenBank/DDBJ whole genome shotgun (WGS) entry which is preliminary data.</text>
</comment>
<name>A0A3S1D895_9BACL</name>
<dbReference type="OrthoDB" id="182534at2"/>
<dbReference type="GO" id="GO:0003700">
    <property type="term" value="F:DNA-binding transcription factor activity"/>
    <property type="evidence" value="ECO:0007669"/>
    <property type="project" value="InterPro"/>
</dbReference>
<keyword evidence="3" id="KW-0804">Transcription</keyword>
<dbReference type="Pfam" id="PF12833">
    <property type="entry name" value="HTH_18"/>
    <property type="match status" value="1"/>
</dbReference>
<evidence type="ECO:0000313" key="6">
    <source>
        <dbReference type="Proteomes" id="UP000272464"/>
    </source>
</evidence>
<dbReference type="SUPFAM" id="SSF51215">
    <property type="entry name" value="Regulatory protein AraC"/>
    <property type="match status" value="1"/>
</dbReference>
<dbReference type="PANTHER" id="PTHR43280">
    <property type="entry name" value="ARAC-FAMILY TRANSCRIPTIONAL REGULATOR"/>
    <property type="match status" value="1"/>
</dbReference>
<proteinExistence type="predicted"/>
<dbReference type="InterPro" id="IPR003313">
    <property type="entry name" value="AraC-bd"/>
</dbReference>
<dbReference type="PROSITE" id="PS01124">
    <property type="entry name" value="HTH_ARAC_FAMILY_2"/>
    <property type="match status" value="1"/>
</dbReference>
<dbReference type="InterPro" id="IPR018062">
    <property type="entry name" value="HTH_AraC-typ_CS"/>
</dbReference>
<dbReference type="GO" id="GO:0043565">
    <property type="term" value="F:sequence-specific DNA binding"/>
    <property type="evidence" value="ECO:0007669"/>
    <property type="project" value="InterPro"/>
</dbReference>
<dbReference type="EMBL" id="RZNX01000006">
    <property type="protein sequence ID" value="RUT29663.1"/>
    <property type="molecule type" value="Genomic_DNA"/>
</dbReference>
<dbReference type="Pfam" id="PF02311">
    <property type="entry name" value="AraC_binding"/>
    <property type="match status" value="1"/>
</dbReference>
<reference evidence="5 6" key="1">
    <citation type="submission" date="2018-12" db="EMBL/GenBank/DDBJ databases">
        <authorList>
            <person name="Sun L."/>
            <person name="Chen Z."/>
        </authorList>
    </citation>
    <scope>NUCLEOTIDE SEQUENCE [LARGE SCALE GENOMIC DNA]</scope>
    <source>
        <strain evidence="5 6">3-5-3</strain>
    </source>
</reference>
<dbReference type="SUPFAM" id="SSF46689">
    <property type="entry name" value="Homeodomain-like"/>
    <property type="match status" value="2"/>
</dbReference>
<evidence type="ECO:0000256" key="3">
    <source>
        <dbReference type="ARBA" id="ARBA00023163"/>
    </source>
</evidence>
<dbReference type="PROSITE" id="PS00041">
    <property type="entry name" value="HTH_ARAC_FAMILY_1"/>
    <property type="match status" value="1"/>
</dbReference>
<keyword evidence="1" id="KW-0805">Transcription regulation</keyword>
<dbReference type="InterPro" id="IPR009057">
    <property type="entry name" value="Homeodomain-like_sf"/>
</dbReference>
<dbReference type="AlphaFoldDB" id="A0A3S1D895"/>
<evidence type="ECO:0000256" key="1">
    <source>
        <dbReference type="ARBA" id="ARBA00023015"/>
    </source>
</evidence>
<dbReference type="Proteomes" id="UP000272464">
    <property type="component" value="Unassembled WGS sequence"/>
</dbReference>
<keyword evidence="6" id="KW-1185">Reference proteome</keyword>
<evidence type="ECO:0000259" key="4">
    <source>
        <dbReference type="PROSITE" id="PS01124"/>
    </source>
</evidence>
<dbReference type="RefSeq" id="WP_127200046.1">
    <property type="nucleotide sequence ID" value="NZ_RZNX01000006.1"/>
</dbReference>
<dbReference type="SMART" id="SM00342">
    <property type="entry name" value="HTH_ARAC"/>
    <property type="match status" value="1"/>
</dbReference>
<dbReference type="Gene3D" id="1.10.10.60">
    <property type="entry name" value="Homeodomain-like"/>
    <property type="match status" value="2"/>
</dbReference>
<dbReference type="InterPro" id="IPR018060">
    <property type="entry name" value="HTH_AraC"/>
</dbReference>
<feature type="domain" description="HTH araC/xylS-type" evidence="4">
    <location>
        <begin position="189"/>
        <end position="287"/>
    </location>
</feature>
<gene>
    <name evidence="5" type="ORF">EJP77_14960</name>
</gene>